<reference evidence="3" key="1">
    <citation type="submission" date="2025-08" db="UniProtKB">
        <authorList>
            <consortium name="RefSeq"/>
        </authorList>
    </citation>
    <scope>IDENTIFICATION</scope>
</reference>
<keyword evidence="1" id="KW-0812">Transmembrane</keyword>
<dbReference type="PaxDb" id="4097-A0A1S3XTL0"/>
<evidence type="ECO:0000259" key="2">
    <source>
        <dbReference type="Pfam" id="PF07727"/>
    </source>
</evidence>
<dbReference type="SUPFAM" id="SSF56672">
    <property type="entry name" value="DNA/RNA polymerases"/>
    <property type="match status" value="1"/>
</dbReference>
<dbReference type="InterPro" id="IPR013103">
    <property type="entry name" value="RVT_2"/>
</dbReference>
<feature type="domain" description="Reverse transcriptase Ty1/copia-type" evidence="2">
    <location>
        <begin position="68"/>
        <end position="159"/>
    </location>
</feature>
<dbReference type="RefSeq" id="XP_016443205.1">
    <property type="nucleotide sequence ID" value="XM_016587719.1"/>
</dbReference>
<dbReference type="AlphaFoldDB" id="A0A1S3XTL0"/>
<evidence type="ECO:0000313" key="3">
    <source>
        <dbReference type="RefSeq" id="XP_016443205.1"/>
    </source>
</evidence>
<dbReference type="InterPro" id="IPR043502">
    <property type="entry name" value="DNA/RNA_pol_sf"/>
</dbReference>
<feature type="transmembrane region" description="Helical" evidence="1">
    <location>
        <begin position="20"/>
        <end position="40"/>
    </location>
</feature>
<evidence type="ECO:0000256" key="1">
    <source>
        <dbReference type="SAM" id="Phobius"/>
    </source>
</evidence>
<keyword evidence="1" id="KW-1133">Transmembrane helix</keyword>
<name>A0A1S3XTL0_TOBAC</name>
<dbReference type="KEGG" id="nta:107768595"/>
<sequence length="204" mass="23086">MPSSIVFDFKRYTCNNLLDLLILLSLLIFVAFIRPLLVFIKHNWHAFNGSVPIFSKVAFVRVLRIHPSIFLHHSSTGCIVLLLYIDDIILTGDNRSLVTQFIRRLSKYFAMKDLGYLNDFIGIEAQRDSSGLLLSQTKYALDLFRRTNMLGCKHCVTQIAFGSKLSALDGTPPSNPQAYQSTIGALQYITLTRPDLRYAVNHAC</sequence>
<dbReference type="STRING" id="4097.A0A1S3XTL0"/>
<proteinExistence type="predicted"/>
<protein>
    <submittedName>
        <fullName evidence="3">Uncharacterized mitochondrial protein AtMg00810-like</fullName>
    </submittedName>
</protein>
<keyword evidence="1" id="KW-0472">Membrane</keyword>
<organism evidence="3">
    <name type="scientific">Nicotiana tabacum</name>
    <name type="common">Common tobacco</name>
    <dbReference type="NCBI Taxonomy" id="4097"/>
    <lineage>
        <taxon>Eukaryota</taxon>
        <taxon>Viridiplantae</taxon>
        <taxon>Streptophyta</taxon>
        <taxon>Embryophyta</taxon>
        <taxon>Tracheophyta</taxon>
        <taxon>Spermatophyta</taxon>
        <taxon>Magnoliopsida</taxon>
        <taxon>eudicotyledons</taxon>
        <taxon>Gunneridae</taxon>
        <taxon>Pentapetalae</taxon>
        <taxon>asterids</taxon>
        <taxon>lamiids</taxon>
        <taxon>Solanales</taxon>
        <taxon>Solanaceae</taxon>
        <taxon>Nicotianoideae</taxon>
        <taxon>Nicotianeae</taxon>
        <taxon>Nicotiana</taxon>
    </lineage>
</organism>
<dbReference type="OrthoDB" id="414945at2759"/>
<accession>A0A1S3XTL0</accession>
<gene>
    <name evidence="3" type="primary">LOC107768595</name>
</gene>
<dbReference type="Pfam" id="PF07727">
    <property type="entry name" value="RVT_2"/>
    <property type="match status" value="1"/>
</dbReference>